<evidence type="ECO:0000313" key="3">
    <source>
        <dbReference type="EMBL" id="MBC5753730.1"/>
    </source>
</evidence>
<dbReference type="InterPro" id="IPR011059">
    <property type="entry name" value="Metal-dep_hydrolase_composite"/>
</dbReference>
<dbReference type="Gene3D" id="3.20.20.140">
    <property type="entry name" value="Metal-dependent hydrolases"/>
    <property type="match status" value="1"/>
</dbReference>
<dbReference type="SUPFAM" id="SSF51338">
    <property type="entry name" value="Composite domain of metallo-dependent hydrolases"/>
    <property type="match status" value="2"/>
</dbReference>
<dbReference type="SUPFAM" id="SSF51556">
    <property type="entry name" value="Metallo-dependent hydrolases"/>
    <property type="match status" value="1"/>
</dbReference>
<dbReference type="Proteomes" id="UP000621540">
    <property type="component" value="Unassembled WGS sequence"/>
</dbReference>
<dbReference type="CDD" id="cd01298">
    <property type="entry name" value="ATZ_TRZ_like"/>
    <property type="match status" value="1"/>
</dbReference>
<keyword evidence="4" id="KW-1185">Reference proteome</keyword>
<evidence type="ECO:0000256" key="1">
    <source>
        <dbReference type="ARBA" id="ARBA00022801"/>
    </source>
</evidence>
<feature type="domain" description="Amidohydrolase-related" evidence="2">
    <location>
        <begin position="64"/>
        <end position="405"/>
    </location>
</feature>
<gene>
    <name evidence="3" type="ORF">H8Z76_06770</name>
</gene>
<dbReference type="Pfam" id="PF01979">
    <property type="entry name" value="Amidohydro_1"/>
    <property type="match status" value="1"/>
</dbReference>
<dbReference type="PANTHER" id="PTHR43794:SF11">
    <property type="entry name" value="AMIDOHYDROLASE-RELATED DOMAIN-CONTAINING PROTEIN"/>
    <property type="match status" value="1"/>
</dbReference>
<name>A0ABR7IA12_9FIRM</name>
<dbReference type="Gene3D" id="2.30.40.10">
    <property type="entry name" value="Urease, subunit C, domain 1"/>
    <property type="match status" value="1"/>
</dbReference>
<accession>A0ABR7IA12</accession>
<dbReference type="EMBL" id="JACOQH010000004">
    <property type="protein sequence ID" value="MBC5753730.1"/>
    <property type="molecule type" value="Genomic_DNA"/>
</dbReference>
<evidence type="ECO:0000259" key="2">
    <source>
        <dbReference type="Pfam" id="PF01979"/>
    </source>
</evidence>
<comment type="caution">
    <text evidence="3">The sequence shown here is derived from an EMBL/GenBank/DDBJ whole genome shotgun (WGS) entry which is preliminary data.</text>
</comment>
<keyword evidence="1" id="KW-0378">Hydrolase</keyword>
<dbReference type="RefSeq" id="WP_186982024.1">
    <property type="nucleotide sequence ID" value="NZ_JACOQH010000004.1"/>
</dbReference>
<evidence type="ECO:0000313" key="4">
    <source>
        <dbReference type="Proteomes" id="UP000621540"/>
    </source>
</evidence>
<protein>
    <submittedName>
        <fullName evidence="3">Amidohydrolase</fullName>
    </submittedName>
</protein>
<dbReference type="InterPro" id="IPR032466">
    <property type="entry name" value="Metal_Hydrolase"/>
</dbReference>
<dbReference type="InterPro" id="IPR006680">
    <property type="entry name" value="Amidohydro-rel"/>
</dbReference>
<reference evidence="3 4" key="1">
    <citation type="submission" date="2020-08" db="EMBL/GenBank/DDBJ databases">
        <title>Genome public.</title>
        <authorList>
            <person name="Liu C."/>
            <person name="Sun Q."/>
        </authorList>
    </citation>
    <scope>NUCLEOTIDE SEQUENCE [LARGE SCALE GENOMIC DNA]</scope>
    <source>
        <strain evidence="3 4">BX0805</strain>
    </source>
</reference>
<dbReference type="InterPro" id="IPR050287">
    <property type="entry name" value="MTA/SAH_deaminase"/>
</dbReference>
<proteinExistence type="predicted"/>
<sequence length="432" mass="48473">MNIRFYNAKIVQQKEDHTFALTEGELWVKGDTICYIGDGTDVSGVCSENEPIIWNREIDVAGNVLMPGFKDAHTHTAMTFLRSYADDLPLQEWLNEQVFPKEAQLTAEDVYDLSVLGIMEYLTSGITSNFDMYNFPRSVAKASADCGFRTVFTSGLNDFVSSVEEMEEDYHVINELSPLTSFVPGIHAEYTTSKERMEGVAKLASRLKAPVWLHNSETKREVLECKERYGMTPTQITESLGMYAYGGGGYHCVWFEDADYEIFRKHHMTAVTNPASNLKLASGICPVKRFLEEGINLAIGTDGPASNNCLDMFREMFLTTALAKVREHDASCISADEVLYMATAGGARAMQLSSCDRLAVGKKADLIMIDLKQPNMQPENNFIKNIVYSGSKQNVKLTMVAGKILYEDGKFEIGFDPEEIYEKANRIIRRMK</sequence>
<organism evidence="3 4">
    <name type="scientific">Roseburia yibonii</name>
    <dbReference type="NCBI Taxonomy" id="2763063"/>
    <lineage>
        <taxon>Bacteria</taxon>
        <taxon>Bacillati</taxon>
        <taxon>Bacillota</taxon>
        <taxon>Clostridia</taxon>
        <taxon>Lachnospirales</taxon>
        <taxon>Lachnospiraceae</taxon>
        <taxon>Roseburia</taxon>
    </lineage>
</organism>
<dbReference type="PANTHER" id="PTHR43794">
    <property type="entry name" value="AMINOHYDROLASE SSNA-RELATED"/>
    <property type="match status" value="1"/>
</dbReference>